<dbReference type="GO" id="GO:0005886">
    <property type="term" value="C:plasma membrane"/>
    <property type="evidence" value="ECO:0007669"/>
    <property type="project" value="TreeGrafter"/>
</dbReference>
<protein>
    <recommendedName>
        <fullName evidence="6">Late embryogenesis abundant protein LEA-2 subgroup domain-containing protein</fullName>
    </recommendedName>
</protein>
<dbReference type="EMBL" id="JAATIQ010000512">
    <property type="protein sequence ID" value="KAF4353038.1"/>
    <property type="molecule type" value="Genomic_DNA"/>
</dbReference>
<feature type="non-terminal residue" evidence="7">
    <location>
        <position position="1"/>
    </location>
</feature>
<evidence type="ECO:0000256" key="5">
    <source>
        <dbReference type="SAM" id="Phobius"/>
    </source>
</evidence>
<keyword evidence="3 5" id="KW-1133">Transmembrane helix</keyword>
<proteinExistence type="predicted"/>
<accession>A0A7J6E3R5</accession>
<feature type="domain" description="Late embryogenesis abundant protein LEA-2 subgroup" evidence="6">
    <location>
        <begin position="80"/>
        <end position="165"/>
    </location>
</feature>
<feature type="transmembrane region" description="Helical" evidence="5">
    <location>
        <begin position="183"/>
        <end position="209"/>
    </location>
</feature>
<evidence type="ECO:0000259" key="6">
    <source>
        <dbReference type="Pfam" id="PF03168"/>
    </source>
</evidence>
<reference evidence="7 8" key="1">
    <citation type="journal article" date="2020" name="bioRxiv">
        <title>Sequence and annotation of 42 cannabis genomes reveals extensive copy number variation in cannabinoid synthesis and pathogen resistance genes.</title>
        <authorList>
            <person name="Mckernan K.J."/>
            <person name="Helbert Y."/>
            <person name="Kane L.T."/>
            <person name="Ebling H."/>
            <person name="Zhang L."/>
            <person name="Liu B."/>
            <person name="Eaton Z."/>
            <person name="Mclaughlin S."/>
            <person name="Kingan S."/>
            <person name="Baybayan P."/>
            <person name="Concepcion G."/>
            <person name="Jordan M."/>
            <person name="Riva A."/>
            <person name="Barbazuk W."/>
            <person name="Harkins T."/>
        </authorList>
    </citation>
    <scope>NUCLEOTIDE SEQUENCE [LARGE SCALE GENOMIC DNA]</scope>
    <source>
        <strain evidence="8">cv. Jamaican Lion 4</strain>
        <tissue evidence="7">Leaf</tissue>
    </source>
</reference>
<dbReference type="Gene3D" id="2.60.40.1820">
    <property type="match status" value="2"/>
</dbReference>
<dbReference type="AlphaFoldDB" id="A0A7J6E3R5"/>
<feature type="domain" description="Late embryogenesis abundant protein LEA-2 subgroup" evidence="6">
    <location>
        <begin position="240"/>
        <end position="336"/>
    </location>
</feature>
<dbReference type="Proteomes" id="UP000583929">
    <property type="component" value="Unassembled WGS sequence"/>
</dbReference>
<comment type="subcellular location">
    <subcellularLocation>
        <location evidence="1">Membrane</location>
        <topology evidence="1">Single-pass membrane protein</topology>
    </subcellularLocation>
</comment>
<name>A0A7J6E3R5_CANSA</name>
<organism evidence="7 8">
    <name type="scientific">Cannabis sativa</name>
    <name type="common">Hemp</name>
    <name type="synonym">Marijuana</name>
    <dbReference type="NCBI Taxonomy" id="3483"/>
    <lineage>
        <taxon>Eukaryota</taxon>
        <taxon>Viridiplantae</taxon>
        <taxon>Streptophyta</taxon>
        <taxon>Embryophyta</taxon>
        <taxon>Tracheophyta</taxon>
        <taxon>Spermatophyta</taxon>
        <taxon>Magnoliopsida</taxon>
        <taxon>eudicotyledons</taxon>
        <taxon>Gunneridae</taxon>
        <taxon>Pentapetalae</taxon>
        <taxon>rosids</taxon>
        <taxon>fabids</taxon>
        <taxon>Rosales</taxon>
        <taxon>Cannabaceae</taxon>
        <taxon>Cannabis</taxon>
    </lineage>
</organism>
<dbReference type="GO" id="GO:0098542">
    <property type="term" value="P:defense response to other organism"/>
    <property type="evidence" value="ECO:0007669"/>
    <property type="project" value="InterPro"/>
</dbReference>
<dbReference type="Pfam" id="PF03168">
    <property type="entry name" value="LEA_2"/>
    <property type="match status" value="2"/>
</dbReference>
<evidence type="ECO:0000313" key="8">
    <source>
        <dbReference type="Proteomes" id="UP000583929"/>
    </source>
</evidence>
<dbReference type="PANTHER" id="PTHR31234">
    <property type="entry name" value="LATE EMBRYOGENESIS ABUNDANT (LEA) HYDROXYPROLINE-RICH GLYCOPROTEIN FAMILY"/>
    <property type="match status" value="1"/>
</dbReference>
<comment type="caution">
    <text evidence="7">The sequence shown here is derived from an EMBL/GenBank/DDBJ whole genome shotgun (WGS) entry which is preliminary data.</text>
</comment>
<evidence type="ECO:0000256" key="4">
    <source>
        <dbReference type="ARBA" id="ARBA00023136"/>
    </source>
</evidence>
<evidence type="ECO:0000256" key="1">
    <source>
        <dbReference type="ARBA" id="ARBA00004167"/>
    </source>
</evidence>
<evidence type="ECO:0000256" key="2">
    <source>
        <dbReference type="ARBA" id="ARBA00022692"/>
    </source>
</evidence>
<evidence type="ECO:0000313" key="7">
    <source>
        <dbReference type="EMBL" id="KAF4353038.1"/>
    </source>
</evidence>
<keyword evidence="8" id="KW-1185">Reference proteome</keyword>
<gene>
    <name evidence="7" type="ORF">G4B88_010027</name>
</gene>
<keyword evidence="2 5" id="KW-0812">Transmembrane</keyword>
<feature type="transmembrane region" description="Helical" evidence="5">
    <location>
        <begin position="21"/>
        <end position="47"/>
    </location>
</feature>
<dbReference type="PANTHER" id="PTHR31234:SF39">
    <property type="entry name" value="HARPIN-INDUCED PROTEIN 1 CONTAINING PROTEIN, EXPRESSED"/>
    <property type="match status" value="1"/>
</dbReference>
<sequence>MANPPTQQTTVVTKPPPRNHILRWVATFILGLIILVGLAVLVIWLVVKPKRFIFSVEDGSVNNFKISNDNHLNASFNFAVRSYNPNSKVSVYYDSIESRLDYDDQTLAFNVVSPFFQPHHNVTRLQVKLTASYTTLLSSVSKDLRLEKKSGKIELNLSLKARIRFKNPKTTTTGEKTTQSQIFISWLATFILVLIVLSGVTVLIIWPVLNPKRLVFTVEDTSFQYFQISNDNLNASFNFTVQSQNPNSRIAIYYDSIHFKVIYQDQALGVGVMGPLFQPKDEKTRFYLNTTTNNRPIGLPRWASNDLKVQQKKYGKIKVDLEIYGKIRFKVGVWKSSHRTLIAFCPSVWIDFYE</sequence>
<keyword evidence="4 5" id="KW-0472">Membrane</keyword>
<dbReference type="InterPro" id="IPR004864">
    <property type="entry name" value="LEA_2"/>
</dbReference>
<evidence type="ECO:0000256" key="3">
    <source>
        <dbReference type="ARBA" id="ARBA00022989"/>
    </source>
</evidence>
<dbReference type="InterPro" id="IPR044839">
    <property type="entry name" value="NDR1-like"/>
</dbReference>